<dbReference type="eggNOG" id="ENOG50306JM">
    <property type="taxonomic scope" value="Bacteria"/>
</dbReference>
<evidence type="ECO:0000313" key="2">
    <source>
        <dbReference type="EMBL" id="KZE82512.1"/>
    </source>
</evidence>
<sequence>MIPMTARCPHCSGVQPLDASICPHCGAEAKTQDRLLDALTYWDGTAAASRLYPSLIALLIVVVAGGAAAWLHVPALFWTGAVIALLYRLFMIKI</sequence>
<evidence type="ECO:0000313" key="3">
    <source>
        <dbReference type="Proteomes" id="UP000076563"/>
    </source>
</evidence>
<gene>
    <name evidence="2" type="ORF">AV654_08405</name>
</gene>
<protein>
    <recommendedName>
        <fullName evidence="4">Zinc ribbon domain-containing protein</fullName>
    </recommendedName>
</protein>
<dbReference type="STRING" id="1007103.GCA_000213315_04617"/>
<keyword evidence="1" id="KW-0472">Membrane</keyword>
<organism evidence="2 3">
    <name type="scientific">Paenibacillus elgii</name>
    <dbReference type="NCBI Taxonomy" id="189691"/>
    <lineage>
        <taxon>Bacteria</taxon>
        <taxon>Bacillati</taxon>
        <taxon>Bacillota</taxon>
        <taxon>Bacilli</taxon>
        <taxon>Bacillales</taxon>
        <taxon>Paenibacillaceae</taxon>
        <taxon>Paenibacillus</taxon>
    </lineage>
</organism>
<evidence type="ECO:0000256" key="1">
    <source>
        <dbReference type="SAM" id="Phobius"/>
    </source>
</evidence>
<comment type="caution">
    <text evidence="2">The sequence shown here is derived from an EMBL/GenBank/DDBJ whole genome shotgun (WGS) entry which is preliminary data.</text>
</comment>
<accession>A0A165RIV6</accession>
<proteinExistence type="predicted"/>
<dbReference type="Proteomes" id="UP000076563">
    <property type="component" value="Unassembled WGS sequence"/>
</dbReference>
<dbReference type="AlphaFoldDB" id="A0A165RIV6"/>
<keyword evidence="3" id="KW-1185">Reference proteome</keyword>
<reference evidence="3" key="1">
    <citation type="submission" date="2016-01" db="EMBL/GenBank/DDBJ databases">
        <title>Draft genome of Chromobacterium sp. F49.</title>
        <authorList>
            <person name="Hong K.W."/>
        </authorList>
    </citation>
    <scope>NUCLEOTIDE SEQUENCE [LARGE SCALE GENOMIC DNA]</scope>
    <source>
        <strain evidence="3">M63</strain>
    </source>
</reference>
<dbReference type="EMBL" id="LQRA01000035">
    <property type="protein sequence ID" value="KZE82512.1"/>
    <property type="molecule type" value="Genomic_DNA"/>
</dbReference>
<evidence type="ECO:0008006" key="4">
    <source>
        <dbReference type="Google" id="ProtNLM"/>
    </source>
</evidence>
<feature type="transmembrane region" description="Helical" evidence="1">
    <location>
        <begin position="51"/>
        <end position="69"/>
    </location>
</feature>
<keyword evidence="1" id="KW-0812">Transmembrane</keyword>
<keyword evidence="1" id="KW-1133">Transmembrane helix</keyword>
<feature type="transmembrane region" description="Helical" evidence="1">
    <location>
        <begin position="75"/>
        <end position="92"/>
    </location>
</feature>
<name>A0A165RIV6_9BACL</name>